<comment type="similarity">
    <text evidence="1">Belongs to the universal stress protein A family.</text>
</comment>
<dbReference type="STRING" id="118062.MCBB_0287"/>
<dbReference type="InterPro" id="IPR006015">
    <property type="entry name" value="Universal_stress_UspA"/>
</dbReference>
<proteinExistence type="inferred from homology"/>
<dbReference type="GeneID" id="30411151"/>
<dbReference type="KEGG" id="mcub:MCBB_0287"/>
<organism evidence="3 4">
    <name type="scientific">Methanobacterium congolense</name>
    <dbReference type="NCBI Taxonomy" id="118062"/>
    <lineage>
        <taxon>Archaea</taxon>
        <taxon>Methanobacteriati</taxon>
        <taxon>Methanobacteriota</taxon>
        <taxon>Methanomada group</taxon>
        <taxon>Methanobacteria</taxon>
        <taxon>Methanobacteriales</taxon>
        <taxon>Methanobacteriaceae</taxon>
        <taxon>Methanobacterium</taxon>
    </lineage>
</organism>
<dbReference type="PRINTS" id="PR01438">
    <property type="entry name" value="UNVRSLSTRESS"/>
</dbReference>
<dbReference type="PATRIC" id="fig|129848.4.peg.291"/>
<sequence length="148" mass="16293">MFKKILLPTDGSEASERAGQYVISTANSDGADIIILNVIDTNYLNSLSQNDLREKLDEELRETGKKSVEKFKKKIEEEQCAGNCKNIKMITMIKHGQPADVILKTASQEGVDKIVIGKSGKQGLERFLLGSTTERVVRGTKVPVTIVV</sequence>
<dbReference type="SUPFAM" id="SSF52402">
    <property type="entry name" value="Adenine nucleotide alpha hydrolases-like"/>
    <property type="match status" value="1"/>
</dbReference>
<keyword evidence="4" id="KW-1185">Reference proteome</keyword>
<evidence type="ECO:0000313" key="3">
    <source>
        <dbReference type="EMBL" id="SCG84868.1"/>
    </source>
</evidence>
<dbReference type="OrthoDB" id="105697at2157"/>
<name>A0A1D3KZZ6_9EURY</name>
<gene>
    <name evidence="3" type="ORF">MCBB_0287</name>
</gene>
<evidence type="ECO:0000259" key="2">
    <source>
        <dbReference type="Pfam" id="PF00582"/>
    </source>
</evidence>
<evidence type="ECO:0000313" key="4">
    <source>
        <dbReference type="Proteomes" id="UP000094707"/>
    </source>
</evidence>
<dbReference type="Proteomes" id="UP000094707">
    <property type="component" value="Chromosome I"/>
</dbReference>
<evidence type="ECO:0000256" key="1">
    <source>
        <dbReference type="ARBA" id="ARBA00008791"/>
    </source>
</evidence>
<reference evidence="3 4" key="1">
    <citation type="submission" date="2016-08" db="EMBL/GenBank/DDBJ databases">
        <authorList>
            <person name="Seilhamer J.J."/>
        </authorList>
    </citation>
    <scope>NUCLEOTIDE SEQUENCE [LARGE SCALE GENOMIC DNA]</scope>
    <source>
        <strain evidence="3">Buetzberg</strain>
    </source>
</reference>
<dbReference type="Gene3D" id="3.40.50.620">
    <property type="entry name" value="HUPs"/>
    <property type="match status" value="1"/>
</dbReference>
<dbReference type="RefSeq" id="WP_071905935.1">
    <property type="nucleotide sequence ID" value="NZ_LT607756.1"/>
</dbReference>
<dbReference type="InterPro" id="IPR006016">
    <property type="entry name" value="UspA"/>
</dbReference>
<dbReference type="Pfam" id="PF00582">
    <property type="entry name" value="Usp"/>
    <property type="match status" value="1"/>
</dbReference>
<dbReference type="PANTHER" id="PTHR46268">
    <property type="entry name" value="STRESS RESPONSE PROTEIN NHAX"/>
    <property type="match status" value="1"/>
</dbReference>
<protein>
    <submittedName>
        <fullName evidence="3">Universal stress protein MJ0531</fullName>
    </submittedName>
</protein>
<dbReference type="PANTHER" id="PTHR46268:SF6">
    <property type="entry name" value="UNIVERSAL STRESS PROTEIN UP12"/>
    <property type="match status" value="1"/>
</dbReference>
<dbReference type="CDD" id="cd00293">
    <property type="entry name" value="USP-like"/>
    <property type="match status" value="1"/>
</dbReference>
<accession>A0A1D3KZZ6</accession>
<dbReference type="EMBL" id="LT607756">
    <property type="protein sequence ID" value="SCG84868.1"/>
    <property type="molecule type" value="Genomic_DNA"/>
</dbReference>
<dbReference type="InterPro" id="IPR014729">
    <property type="entry name" value="Rossmann-like_a/b/a_fold"/>
</dbReference>
<dbReference type="AlphaFoldDB" id="A0A1D3KZZ6"/>
<feature type="domain" description="UspA" evidence="2">
    <location>
        <begin position="1"/>
        <end position="147"/>
    </location>
</feature>